<dbReference type="SUPFAM" id="SSF160387">
    <property type="entry name" value="NosL/MerB-like"/>
    <property type="match status" value="1"/>
</dbReference>
<dbReference type="Pfam" id="PF05573">
    <property type="entry name" value="NosL"/>
    <property type="match status" value="1"/>
</dbReference>
<dbReference type="InterPro" id="IPR012334">
    <property type="entry name" value="Pectin_lyas_fold"/>
</dbReference>
<dbReference type="RefSeq" id="WP_092659807.1">
    <property type="nucleotide sequence ID" value="NZ_FOCX01000008.1"/>
</dbReference>
<gene>
    <name evidence="3" type="ORF">SAMN05216388_1008109</name>
</gene>
<dbReference type="InterPro" id="IPR008719">
    <property type="entry name" value="N2O_reductase_NosL"/>
</dbReference>
<evidence type="ECO:0000313" key="4">
    <source>
        <dbReference type="Proteomes" id="UP000198775"/>
    </source>
</evidence>
<dbReference type="OrthoDB" id="29186at2157"/>
<reference evidence="4" key="1">
    <citation type="submission" date="2016-10" db="EMBL/GenBank/DDBJ databases">
        <authorList>
            <person name="Varghese N."/>
            <person name="Submissions S."/>
        </authorList>
    </citation>
    <scope>NUCLEOTIDE SEQUENCE [LARGE SCALE GENOMIC DNA]</scope>
    <source>
        <strain evidence="4">IBRC-M 10043</strain>
    </source>
</reference>
<dbReference type="SUPFAM" id="SSF51126">
    <property type="entry name" value="Pectin lyase-like"/>
    <property type="match status" value="1"/>
</dbReference>
<accession>A0A1H8M3S4</accession>
<protein>
    <submittedName>
        <fullName evidence="3">Parallel beta-helix repeat (Two copies)</fullName>
    </submittedName>
</protein>
<evidence type="ECO:0000259" key="2">
    <source>
        <dbReference type="Pfam" id="PF05048"/>
    </source>
</evidence>
<dbReference type="AlphaFoldDB" id="A0A1H8M3S4"/>
<evidence type="ECO:0000313" key="3">
    <source>
        <dbReference type="EMBL" id="SEO11989.1"/>
    </source>
</evidence>
<sequence length="634" mass="66606">MRGVVVAGAVVGLALLVATTGFVANPATEADLSPVPFDRTLQTGLTGVDVQQAEADGHAIPRGQVFYSQYEYVVGFHGIDALLAGTTGRYTEQFGRPLAAHVTDFAGTDPTLTTDGYLNRSRDRPTGWTRATDAWYVVGTGARTPAGPTPVPFGDRDAASAFANEYDGEVLDWETLTDRHGSGAATGPPAPPTDERLRWADRQVRNASVLGERPVSVTVGEDAPTVAAAVEHAPPNTTVRIPPGRYDVNLTVGKPITIDGAGGATVLDGGGNGTVLTAASARVGVTDLRVTGVGDRELVSVDESEVAADPAWDSRIRLVYGRGDAGIRLSTAPGSLVENVTIETDANGVVAFDSSRAVVRRVRVDGREDTDTGGMGVLAMYSRMVIEDTTVDGGADGVYTHYADGLVVRDSRMSGMRFGVHEMYTSDTLLANNTIVDTDIGIYVMTRPTGNAIVGNRLRDNGVGVETAGTASYAVDNVAVDNEVGISIGTSRSIVANNTVAANGVGLRSTTLFPTNDVTGNDVVGNDRPVAVDLGRLTVWAVDGRGNYWGSIPGTDRDGDGVVDRAFRPTDTLDGRARERRGEFVLAHSTAVDLRRAFQQAVPGLRPAAVVDPAPLSDPTHPGRLDRLNVSTEE</sequence>
<dbReference type="Gene3D" id="2.160.20.10">
    <property type="entry name" value="Single-stranded right-handed beta-helix, Pectin lyase-like"/>
    <property type="match status" value="1"/>
</dbReference>
<feature type="domain" description="Periplasmic copper-binding protein NosD beta helix" evidence="2">
    <location>
        <begin position="382"/>
        <end position="551"/>
    </location>
</feature>
<feature type="region of interest" description="Disordered" evidence="1">
    <location>
        <begin position="612"/>
        <end position="634"/>
    </location>
</feature>
<dbReference type="Pfam" id="PF05048">
    <property type="entry name" value="NosD"/>
    <property type="match status" value="1"/>
</dbReference>
<dbReference type="InterPro" id="IPR007742">
    <property type="entry name" value="NosD_dom"/>
</dbReference>
<dbReference type="InterPro" id="IPR006626">
    <property type="entry name" value="PbH1"/>
</dbReference>
<dbReference type="SMART" id="SM00710">
    <property type="entry name" value="PbH1"/>
    <property type="match status" value="6"/>
</dbReference>
<dbReference type="Proteomes" id="UP000198775">
    <property type="component" value="Unassembled WGS sequence"/>
</dbReference>
<keyword evidence="4" id="KW-1185">Reference proteome</keyword>
<proteinExistence type="predicted"/>
<dbReference type="Gene3D" id="3.30.70.2050">
    <property type="match status" value="1"/>
</dbReference>
<evidence type="ECO:0000256" key="1">
    <source>
        <dbReference type="SAM" id="MobiDB-lite"/>
    </source>
</evidence>
<name>A0A1H8M3S4_9EURY</name>
<dbReference type="InterPro" id="IPR011050">
    <property type="entry name" value="Pectin_lyase_fold/virulence"/>
</dbReference>
<dbReference type="EMBL" id="FOCX01000008">
    <property type="protein sequence ID" value="SEO11989.1"/>
    <property type="molecule type" value="Genomic_DNA"/>
</dbReference>
<organism evidence="3 4">
    <name type="scientific">Halorientalis persicus</name>
    <dbReference type="NCBI Taxonomy" id="1367881"/>
    <lineage>
        <taxon>Archaea</taxon>
        <taxon>Methanobacteriati</taxon>
        <taxon>Methanobacteriota</taxon>
        <taxon>Stenosarchaea group</taxon>
        <taxon>Halobacteria</taxon>
        <taxon>Halobacteriales</taxon>
        <taxon>Haloarculaceae</taxon>
        <taxon>Halorientalis</taxon>
    </lineage>
</organism>